<reference evidence="1 2" key="1">
    <citation type="submission" date="2015-07" db="EMBL/GenBank/DDBJ databases">
        <title>Comparative genomics of the Sigatoka disease complex on banana suggests a link between parallel evolutionary changes in Pseudocercospora fijiensis and Pseudocercospora eumusae and increased virulence on the banana host.</title>
        <authorList>
            <person name="Chang T.-C."/>
            <person name="Salvucci A."/>
            <person name="Crous P.W."/>
            <person name="Stergiopoulos I."/>
        </authorList>
    </citation>
    <scope>NUCLEOTIDE SEQUENCE [LARGE SCALE GENOMIC DNA]</scope>
    <source>
        <strain evidence="1 2">CBS 116634</strain>
    </source>
</reference>
<dbReference type="Proteomes" id="UP000073492">
    <property type="component" value="Unassembled WGS sequence"/>
</dbReference>
<comment type="caution">
    <text evidence="1">The sequence shown here is derived from an EMBL/GenBank/DDBJ whole genome shotgun (WGS) entry which is preliminary data.</text>
</comment>
<dbReference type="AlphaFoldDB" id="A0A139IRX8"/>
<gene>
    <name evidence="1" type="ORF">AC579_6187</name>
</gene>
<keyword evidence="2" id="KW-1185">Reference proteome</keyword>
<name>A0A139IRX8_9PEZI</name>
<dbReference type="EMBL" id="LFZO01000018">
    <property type="protein sequence ID" value="KXT17557.1"/>
    <property type="molecule type" value="Genomic_DNA"/>
</dbReference>
<accession>A0A139IRX8</accession>
<sequence>MHMHSLRQARPGLRWGHHVRIQTRGDRRFEPHLRARAGLPGRKNLHIIASRRFQSHPSDHILVICPYLIRKSSTNIRARSTVLRTGAERGMSRKFNTGC</sequence>
<dbReference type="OrthoDB" id="6500128at2759"/>
<organism evidence="1 2">
    <name type="scientific">Pseudocercospora musae</name>
    <dbReference type="NCBI Taxonomy" id="113226"/>
    <lineage>
        <taxon>Eukaryota</taxon>
        <taxon>Fungi</taxon>
        <taxon>Dikarya</taxon>
        <taxon>Ascomycota</taxon>
        <taxon>Pezizomycotina</taxon>
        <taxon>Dothideomycetes</taxon>
        <taxon>Dothideomycetidae</taxon>
        <taxon>Mycosphaerellales</taxon>
        <taxon>Mycosphaerellaceae</taxon>
        <taxon>Pseudocercospora</taxon>
    </lineage>
</organism>
<proteinExistence type="predicted"/>
<protein>
    <submittedName>
        <fullName evidence="1">Uncharacterized protein</fullName>
    </submittedName>
</protein>
<evidence type="ECO:0000313" key="1">
    <source>
        <dbReference type="EMBL" id="KXT17557.1"/>
    </source>
</evidence>
<evidence type="ECO:0000313" key="2">
    <source>
        <dbReference type="Proteomes" id="UP000073492"/>
    </source>
</evidence>